<dbReference type="InterPro" id="IPR000675">
    <property type="entry name" value="Cutinase/axe"/>
</dbReference>
<dbReference type="SMART" id="SM01110">
    <property type="entry name" value="Cutinase"/>
    <property type="match status" value="1"/>
</dbReference>
<dbReference type="GO" id="GO:0005576">
    <property type="term" value="C:extracellular region"/>
    <property type="evidence" value="ECO:0007669"/>
    <property type="project" value="InterPro"/>
</dbReference>
<evidence type="ECO:0000256" key="2">
    <source>
        <dbReference type="ARBA" id="ARBA00013095"/>
    </source>
</evidence>
<feature type="active site" evidence="7">
    <location>
        <position position="173"/>
    </location>
</feature>
<dbReference type="PRINTS" id="PR00129">
    <property type="entry name" value="CUTINASE"/>
</dbReference>
<dbReference type="Pfam" id="PF01083">
    <property type="entry name" value="Cutinase"/>
    <property type="match status" value="1"/>
</dbReference>
<evidence type="ECO:0000256" key="7">
    <source>
        <dbReference type="PIRSR" id="PIRSR611150-1"/>
    </source>
</evidence>
<evidence type="ECO:0000313" key="10">
    <source>
        <dbReference type="EMBL" id="THV08262.1"/>
    </source>
</evidence>
<dbReference type="Gene3D" id="3.40.50.1820">
    <property type="entry name" value="alpha/beta hydrolase"/>
    <property type="match status" value="1"/>
</dbReference>
<dbReference type="OrthoDB" id="3225429at2759"/>
<keyword evidence="11" id="KW-1185">Reference proteome</keyword>
<dbReference type="PANTHER" id="PTHR48250">
    <property type="entry name" value="CUTINASE 2-RELATED"/>
    <property type="match status" value="1"/>
</dbReference>
<comment type="catalytic activity">
    <reaction evidence="6">
        <text>cutin + H2O = cutin monomers.</text>
        <dbReference type="EC" id="3.1.1.74"/>
    </reaction>
</comment>
<evidence type="ECO:0000256" key="4">
    <source>
        <dbReference type="ARBA" id="ARBA00022801"/>
    </source>
</evidence>
<comment type="similarity">
    <text evidence="1">Belongs to the cutinase family.</text>
</comment>
<feature type="chain" id="PRO_5020681529" description="cutinase" evidence="9">
    <location>
        <begin position="23"/>
        <end position="205"/>
    </location>
</feature>
<evidence type="ECO:0000256" key="9">
    <source>
        <dbReference type="SAM" id="SignalP"/>
    </source>
</evidence>
<feature type="disulfide bond" evidence="8">
    <location>
        <begin position="169"/>
        <end position="176"/>
    </location>
</feature>
<keyword evidence="4" id="KW-0378">Hydrolase</keyword>
<feature type="signal peptide" evidence="9">
    <location>
        <begin position="1"/>
        <end position="22"/>
    </location>
</feature>
<evidence type="ECO:0000313" key="11">
    <source>
        <dbReference type="Proteomes" id="UP000297245"/>
    </source>
</evidence>
<reference evidence="10 11" key="1">
    <citation type="journal article" date="2019" name="Nat. Ecol. Evol.">
        <title>Megaphylogeny resolves global patterns of mushroom evolution.</title>
        <authorList>
            <person name="Varga T."/>
            <person name="Krizsan K."/>
            <person name="Foldi C."/>
            <person name="Dima B."/>
            <person name="Sanchez-Garcia M."/>
            <person name="Sanchez-Ramirez S."/>
            <person name="Szollosi G.J."/>
            <person name="Szarkandi J.G."/>
            <person name="Papp V."/>
            <person name="Albert L."/>
            <person name="Andreopoulos W."/>
            <person name="Angelini C."/>
            <person name="Antonin V."/>
            <person name="Barry K.W."/>
            <person name="Bougher N.L."/>
            <person name="Buchanan P."/>
            <person name="Buyck B."/>
            <person name="Bense V."/>
            <person name="Catcheside P."/>
            <person name="Chovatia M."/>
            <person name="Cooper J."/>
            <person name="Damon W."/>
            <person name="Desjardin D."/>
            <person name="Finy P."/>
            <person name="Geml J."/>
            <person name="Haridas S."/>
            <person name="Hughes K."/>
            <person name="Justo A."/>
            <person name="Karasinski D."/>
            <person name="Kautmanova I."/>
            <person name="Kiss B."/>
            <person name="Kocsube S."/>
            <person name="Kotiranta H."/>
            <person name="LaButti K.M."/>
            <person name="Lechner B.E."/>
            <person name="Liimatainen K."/>
            <person name="Lipzen A."/>
            <person name="Lukacs Z."/>
            <person name="Mihaltcheva S."/>
            <person name="Morgado L.N."/>
            <person name="Niskanen T."/>
            <person name="Noordeloos M.E."/>
            <person name="Ohm R.A."/>
            <person name="Ortiz-Santana B."/>
            <person name="Ovrebo C."/>
            <person name="Racz N."/>
            <person name="Riley R."/>
            <person name="Savchenko A."/>
            <person name="Shiryaev A."/>
            <person name="Soop K."/>
            <person name="Spirin V."/>
            <person name="Szebenyi C."/>
            <person name="Tomsovsky M."/>
            <person name="Tulloss R.E."/>
            <person name="Uehling J."/>
            <person name="Grigoriev I.V."/>
            <person name="Vagvolgyi C."/>
            <person name="Papp T."/>
            <person name="Martin F.M."/>
            <person name="Miettinen O."/>
            <person name="Hibbett D.S."/>
            <person name="Nagy L.G."/>
        </authorList>
    </citation>
    <scope>NUCLEOTIDE SEQUENCE [LARGE SCALE GENOMIC DNA]</scope>
    <source>
        <strain evidence="10 11">CBS 962.96</strain>
    </source>
</reference>
<dbReference type="PANTHER" id="PTHR48250:SF1">
    <property type="entry name" value="CUTINASE"/>
    <property type="match status" value="1"/>
</dbReference>
<dbReference type="InterPro" id="IPR029058">
    <property type="entry name" value="AB_hydrolase_fold"/>
</dbReference>
<evidence type="ECO:0000256" key="8">
    <source>
        <dbReference type="PIRSR" id="PIRSR611150-2"/>
    </source>
</evidence>
<dbReference type="SUPFAM" id="SSF53474">
    <property type="entry name" value="alpha/beta-Hydrolases"/>
    <property type="match status" value="1"/>
</dbReference>
<dbReference type="AlphaFoldDB" id="A0A4S8MYK8"/>
<keyword evidence="3 9" id="KW-0732">Signal</keyword>
<feature type="active site" description="Proton donor/acceptor" evidence="7">
    <location>
        <position position="186"/>
    </location>
</feature>
<evidence type="ECO:0000256" key="6">
    <source>
        <dbReference type="ARBA" id="ARBA00034045"/>
    </source>
</evidence>
<dbReference type="EMBL" id="ML179035">
    <property type="protein sequence ID" value="THV08262.1"/>
    <property type="molecule type" value="Genomic_DNA"/>
</dbReference>
<gene>
    <name evidence="10" type="ORF">K435DRAFT_814744</name>
</gene>
<evidence type="ECO:0000256" key="3">
    <source>
        <dbReference type="ARBA" id="ARBA00022729"/>
    </source>
</evidence>
<dbReference type="InterPro" id="IPR011150">
    <property type="entry name" value="Cutinase_monf"/>
</dbReference>
<dbReference type="EC" id="3.1.1.74" evidence="2"/>
<dbReference type="Proteomes" id="UP000297245">
    <property type="component" value="Unassembled WGS sequence"/>
</dbReference>
<dbReference type="GO" id="GO:0016052">
    <property type="term" value="P:carbohydrate catabolic process"/>
    <property type="evidence" value="ECO:0007669"/>
    <property type="project" value="TreeGrafter"/>
</dbReference>
<feature type="active site" description="Nucleophile" evidence="7">
    <location>
        <position position="121"/>
    </location>
</feature>
<dbReference type="GO" id="GO:0050525">
    <property type="term" value="F:cutinase activity"/>
    <property type="evidence" value="ECO:0007669"/>
    <property type="project" value="UniProtKB-EC"/>
</dbReference>
<protein>
    <recommendedName>
        <fullName evidence="2">cutinase</fullName>
        <ecNumber evidence="2">3.1.1.74</ecNumber>
    </recommendedName>
</protein>
<keyword evidence="5 8" id="KW-1015">Disulfide bond</keyword>
<evidence type="ECO:0000256" key="5">
    <source>
        <dbReference type="ARBA" id="ARBA00023157"/>
    </source>
</evidence>
<proteinExistence type="inferred from homology"/>
<accession>A0A4S8MYK8</accession>
<evidence type="ECO:0000256" key="1">
    <source>
        <dbReference type="ARBA" id="ARBA00007534"/>
    </source>
</evidence>
<organism evidence="10 11">
    <name type="scientific">Dendrothele bispora (strain CBS 962.96)</name>
    <dbReference type="NCBI Taxonomy" id="1314807"/>
    <lineage>
        <taxon>Eukaryota</taxon>
        <taxon>Fungi</taxon>
        <taxon>Dikarya</taxon>
        <taxon>Basidiomycota</taxon>
        <taxon>Agaricomycotina</taxon>
        <taxon>Agaricomycetes</taxon>
        <taxon>Agaricomycetidae</taxon>
        <taxon>Agaricales</taxon>
        <taxon>Agaricales incertae sedis</taxon>
        <taxon>Dendrothele</taxon>
    </lineage>
</organism>
<name>A0A4S8MYK8_DENBC</name>
<feature type="disulfide bond" evidence="8">
    <location>
        <begin position="35"/>
        <end position="110"/>
    </location>
</feature>
<sequence length="205" mass="20995">MMLSSMIVFIAVALGLLTPALSAPTALQRATAADCADVMVIFARGTTEPPPIGLIVGPPLQSALQDQLGDRSLSFQGVDYPADIPGFLVGGSPQGSQTMANDITDAANSCPNAKIVSAGYSQGGQLVHNSAKLLTLDVQSRISAAVIFGDPDFGDPVAGVSADRTKVICHIGDDICAHGDLILPPHLTYGVDTPAAAQFIVSKVA</sequence>